<dbReference type="OrthoDB" id="9780929at2"/>
<dbReference type="InterPro" id="IPR014942">
    <property type="entry name" value="AbiEii"/>
</dbReference>
<dbReference type="AlphaFoldDB" id="A0A3E0E8B5"/>
<dbReference type="Gene3D" id="3.10.450.620">
    <property type="entry name" value="JHP933, nucleotidyltransferase-like core domain"/>
    <property type="match status" value="1"/>
</dbReference>
<evidence type="ECO:0000313" key="2">
    <source>
        <dbReference type="Proteomes" id="UP000256405"/>
    </source>
</evidence>
<reference evidence="1 2" key="1">
    <citation type="submission" date="2018-08" db="EMBL/GenBank/DDBJ databases">
        <title>Genomic Encyclopedia of Archaeal and Bacterial Type Strains, Phase II (KMG-II): from individual species to whole genera.</title>
        <authorList>
            <person name="Goeker M."/>
        </authorList>
    </citation>
    <scope>NUCLEOTIDE SEQUENCE [LARGE SCALE GENOMIC DNA]</scope>
    <source>
        <strain evidence="1 2">DSM 15986</strain>
    </source>
</reference>
<evidence type="ECO:0000313" key="1">
    <source>
        <dbReference type="EMBL" id="REG94482.1"/>
    </source>
</evidence>
<dbReference type="Pfam" id="PF08843">
    <property type="entry name" value="AbiEii"/>
    <property type="match status" value="1"/>
</dbReference>
<dbReference type="GO" id="GO:0016740">
    <property type="term" value="F:transferase activity"/>
    <property type="evidence" value="ECO:0007669"/>
    <property type="project" value="UniProtKB-KW"/>
</dbReference>
<accession>A0A3E0E8B5</accession>
<sequence length="329" mass="37774">MKLHESESLFRDAIVATAQRFDIPDIYIEKDYWVTYALYTIFGSVAKTFAVFKGGTALAKCYGIIERFSEDIDMVALNETGDSGNKLKEKLKKISKAIETMLPETEVQGITNKRGMIRKTAHAYPKQFQGDFGQVRDFIMLESTWLGYHEPHSDREISSFISQMMLETGQEEMAKEYNLMPFKVCVLAPTRTICEKIMSLVRFSHTVTPIEDLRLKIRHCYDLHQLLRLDELSAFLDGEEFEVMLKKVAQDDVEGYKSNNQWLAIHPKEAIIFKETNDTWNALKSAYLGGFSDLVYGKLPDEKDIFETISRIASRLQTMSWTINPNAIT</sequence>
<gene>
    <name evidence="1" type="ORF">C8N25_101311</name>
</gene>
<keyword evidence="2" id="KW-1185">Reference proteome</keyword>
<keyword evidence="1" id="KW-0808">Transferase</keyword>
<dbReference type="RefSeq" id="WP_086540728.1">
    <property type="nucleotide sequence ID" value="NZ_MSSW01000011.1"/>
</dbReference>
<dbReference type="Proteomes" id="UP000256405">
    <property type="component" value="Unassembled WGS sequence"/>
</dbReference>
<name>A0A3E0E8B5_9BACT</name>
<dbReference type="EMBL" id="QUNF01000001">
    <property type="protein sequence ID" value="REG94482.1"/>
    <property type="molecule type" value="Genomic_DNA"/>
</dbReference>
<organism evidence="1 2">
    <name type="scientific">Algoriphagus antarcticus</name>
    <dbReference type="NCBI Taxonomy" id="238540"/>
    <lineage>
        <taxon>Bacteria</taxon>
        <taxon>Pseudomonadati</taxon>
        <taxon>Bacteroidota</taxon>
        <taxon>Cytophagia</taxon>
        <taxon>Cytophagales</taxon>
        <taxon>Cyclobacteriaceae</taxon>
        <taxon>Algoriphagus</taxon>
    </lineage>
</organism>
<protein>
    <submittedName>
        <fullName evidence="1">Nucleotidyltransferase AbiEii toxin of type IV toxin-antitoxin system</fullName>
    </submittedName>
</protein>
<comment type="caution">
    <text evidence="1">The sequence shown here is derived from an EMBL/GenBank/DDBJ whole genome shotgun (WGS) entry which is preliminary data.</text>
</comment>
<proteinExistence type="predicted"/>